<dbReference type="InterPro" id="IPR036866">
    <property type="entry name" value="RibonucZ/Hydroxyglut_hydro"/>
</dbReference>
<dbReference type="PANTHER" id="PTHR23131">
    <property type="entry name" value="ENDORIBONUCLEASE LACTB2"/>
    <property type="match status" value="1"/>
</dbReference>
<dbReference type="CDD" id="cd07722">
    <property type="entry name" value="LACTB2-like_MBL-fold"/>
    <property type="match status" value="1"/>
</dbReference>
<evidence type="ECO:0000313" key="6">
    <source>
        <dbReference type="EMBL" id="GET88302.1"/>
    </source>
</evidence>
<proteinExistence type="inferred from homology"/>
<evidence type="ECO:0000256" key="1">
    <source>
        <dbReference type="ARBA" id="ARBA00006759"/>
    </source>
</evidence>
<evidence type="ECO:0000259" key="5">
    <source>
        <dbReference type="SMART" id="SM00849"/>
    </source>
</evidence>
<dbReference type="FunFam" id="3.60.15.10:FF:000041">
    <property type="entry name" value="Metallo-beta-lactamase domain protein"/>
    <property type="match status" value="1"/>
</dbReference>
<dbReference type="Proteomes" id="UP000419144">
    <property type="component" value="Unassembled WGS sequence"/>
</dbReference>
<dbReference type="AlphaFoldDB" id="A0A640KFS1"/>
<keyword evidence="4" id="KW-0862">Zinc</keyword>
<dbReference type="Gene3D" id="1.10.10.10">
    <property type="entry name" value="Winged helix-like DNA-binding domain superfamily/Winged helix DNA-binding domain"/>
    <property type="match status" value="1"/>
</dbReference>
<dbReference type="GO" id="GO:0046872">
    <property type="term" value="F:metal ion binding"/>
    <property type="evidence" value="ECO:0007669"/>
    <property type="project" value="UniProtKB-KW"/>
</dbReference>
<feature type="domain" description="Metallo-beta-lactamase" evidence="5">
    <location>
        <begin position="36"/>
        <end position="201"/>
    </location>
</feature>
<dbReference type="GO" id="GO:0016787">
    <property type="term" value="F:hydrolase activity"/>
    <property type="evidence" value="ECO:0007669"/>
    <property type="project" value="UniProtKB-KW"/>
</dbReference>
<keyword evidence="2" id="KW-0479">Metal-binding</keyword>
<dbReference type="InterPro" id="IPR047921">
    <property type="entry name" value="LACTB2-like_MBL-fold"/>
</dbReference>
<keyword evidence="3" id="KW-0378">Hydrolase</keyword>
<dbReference type="Gene3D" id="3.60.15.10">
    <property type="entry name" value="Ribonuclease Z/Hydroxyacylglutathione hydrolase-like"/>
    <property type="match status" value="1"/>
</dbReference>
<comment type="caution">
    <text evidence="6">The sequence shown here is derived from an EMBL/GenBank/DDBJ whole genome shotgun (WGS) entry which is preliminary data.</text>
</comment>
<accession>A0A640KFS1</accession>
<evidence type="ECO:0000256" key="4">
    <source>
        <dbReference type="ARBA" id="ARBA00022833"/>
    </source>
</evidence>
<evidence type="ECO:0000256" key="2">
    <source>
        <dbReference type="ARBA" id="ARBA00022723"/>
    </source>
</evidence>
<evidence type="ECO:0000256" key="3">
    <source>
        <dbReference type="ARBA" id="ARBA00022801"/>
    </source>
</evidence>
<reference evidence="6" key="1">
    <citation type="submission" date="2019-11" db="EMBL/GenBank/DDBJ databases">
        <title>Leishmania tarentolae CDS.</title>
        <authorList>
            <person name="Goto Y."/>
            <person name="Yamagishi J."/>
        </authorList>
    </citation>
    <scope>NUCLEOTIDE SEQUENCE [LARGE SCALE GENOMIC DNA]</scope>
    <source>
        <strain evidence="6">Parrot Tar II</strain>
    </source>
</reference>
<dbReference type="SMART" id="SM00849">
    <property type="entry name" value="Lactamase_B"/>
    <property type="match status" value="1"/>
</dbReference>
<dbReference type="PANTHER" id="PTHR23131:SF0">
    <property type="entry name" value="ENDORIBONUCLEASE LACTB2"/>
    <property type="match status" value="1"/>
</dbReference>
<dbReference type="InterPro" id="IPR050662">
    <property type="entry name" value="Sec-metab_biosynth-thioest"/>
</dbReference>
<sequence>MHPGTVAEAAMPVIATLSSRVVRIMGLNPGYMTLQGSNTYLVGTGLERLLIDSGEGVEGYGEVLQRAVDEESTRLGGTVRISKLLLTHWHKDHIGGVATVRRLFPRVQLLKRPSKYVHTEVDVLCDVPLEVLEVEGATLQLVHTPGHTDDHLCAFLQEEGALFTSDTILGTGTSVFSSFTDYMNSLHLLEKMKPKRLYPAHGPVVEDGTARIEEIIQHRSMREKQILQVLCERTQGVDALDSEKGLTIRELVDTIYTTTPAALKTAAGSNVFHHVKKLLNEERVVVRYAPEDLVYFLKDATDYTVFGEGSNADVKVIERILTEFRVAAAGDSSGAAVSHVSANAHW</sequence>
<dbReference type="EMBL" id="BLBS01000026">
    <property type="protein sequence ID" value="GET88302.1"/>
    <property type="molecule type" value="Genomic_DNA"/>
</dbReference>
<dbReference type="VEuPathDB" id="TriTrypDB:LtaPh_2106700"/>
<organism evidence="6 7">
    <name type="scientific">Leishmania tarentolae</name>
    <name type="common">Sauroleishmania tarentolae</name>
    <dbReference type="NCBI Taxonomy" id="5689"/>
    <lineage>
        <taxon>Eukaryota</taxon>
        <taxon>Discoba</taxon>
        <taxon>Euglenozoa</taxon>
        <taxon>Kinetoplastea</taxon>
        <taxon>Metakinetoplastina</taxon>
        <taxon>Trypanosomatida</taxon>
        <taxon>Trypanosomatidae</taxon>
        <taxon>Leishmaniinae</taxon>
        <taxon>Leishmania</taxon>
        <taxon>lizard Leishmania</taxon>
    </lineage>
</organism>
<name>A0A640KFS1_LEITA</name>
<dbReference type="Pfam" id="PF00753">
    <property type="entry name" value="Lactamase_B"/>
    <property type="match status" value="1"/>
</dbReference>
<evidence type="ECO:0000313" key="7">
    <source>
        <dbReference type="Proteomes" id="UP000419144"/>
    </source>
</evidence>
<dbReference type="SUPFAM" id="SSF56281">
    <property type="entry name" value="Metallo-hydrolase/oxidoreductase"/>
    <property type="match status" value="1"/>
</dbReference>
<dbReference type="OrthoDB" id="17458at2759"/>
<comment type="similarity">
    <text evidence="1">Belongs to the metallo-beta-lactamase superfamily. Glyoxalase II family.</text>
</comment>
<protein>
    <submittedName>
        <fullName evidence="6">Metallo-beta-lactamase family-like protein</fullName>
    </submittedName>
</protein>
<gene>
    <name evidence="6" type="ORF">LtaPh_2106700</name>
</gene>
<dbReference type="InterPro" id="IPR001279">
    <property type="entry name" value="Metallo-B-lactamas"/>
</dbReference>
<keyword evidence="7" id="KW-1185">Reference proteome</keyword>
<dbReference type="InterPro" id="IPR036388">
    <property type="entry name" value="WH-like_DNA-bd_sf"/>
</dbReference>
<dbReference type="Pfam" id="PF17778">
    <property type="entry name" value="WHD_BLACT"/>
    <property type="match status" value="1"/>
</dbReference>
<dbReference type="InterPro" id="IPR041516">
    <property type="entry name" value="LACTB2_WH"/>
</dbReference>